<comment type="caution">
    <text evidence="1">The sequence shown here is derived from an EMBL/GenBank/DDBJ whole genome shotgun (WGS) entry which is preliminary data.</text>
</comment>
<evidence type="ECO:0000313" key="2">
    <source>
        <dbReference type="Proteomes" id="UP000032025"/>
    </source>
</evidence>
<organism evidence="1 2">
    <name type="scientific">Sphingomonas paucimobilis NBRC 13935</name>
    <dbReference type="NCBI Taxonomy" id="1219050"/>
    <lineage>
        <taxon>Bacteria</taxon>
        <taxon>Pseudomonadati</taxon>
        <taxon>Pseudomonadota</taxon>
        <taxon>Alphaproteobacteria</taxon>
        <taxon>Sphingomonadales</taxon>
        <taxon>Sphingomonadaceae</taxon>
        <taxon>Sphingomonas</taxon>
    </lineage>
</organism>
<dbReference type="RefSeq" id="WP_126053702.1">
    <property type="nucleotide sequence ID" value="NZ_BBJS01000014.1"/>
</dbReference>
<dbReference type="EMBL" id="BBJS01000014">
    <property type="protein sequence ID" value="GAN13247.1"/>
    <property type="molecule type" value="Genomic_DNA"/>
</dbReference>
<gene>
    <name evidence="1" type="ORF">SP6_14_04070</name>
</gene>
<evidence type="ECO:0000313" key="1">
    <source>
        <dbReference type="EMBL" id="GAN13247.1"/>
    </source>
</evidence>
<accession>A0A0C9NAI9</accession>
<proteinExistence type="predicted"/>
<protein>
    <submittedName>
        <fullName evidence="1">DNA, contig: SP614</fullName>
    </submittedName>
</protein>
<dbReference type="Proteomes" id="UP000032025">
    <property type="component" value="Unassembled WGS sequence"/>
</dbReference>
<keyword evidence="2" id="KW-1185">Reference proteome</keyword>
<dbReference type="GeneID" id="78528998"/>
<dbReference type="AlphaFoldDB" id="A0A0C9NAI9"/>
<reference evidence="1 2" key="1">
    <citation type="submission" date="2014-08" db="EMBL/GenBank/DDBJ databases">
        <title>Whole genome shotgun sequence of Sphingomonas paucimobilis NBRC 13935.</title>
        <authorList>
            <person name="Hosoyama A."/>
            <person name="Hashimoto M."/>
            <person name="Hosoyama Y."/>
            <person name="Noguchi M."/>
            <person name="Uohara A."/>
            <person name="Ohji S."/>
            <person name="Katano-Makiyama Y."/>
            <person name="Ichikawa N."/>
            <person name="Kimura A."/>
            <person name="Yamazoe A."/>
            <person name="Fujita N."/>
        </authorList>
    </citation>
    <scope>NUCLEOTIDE SEQUENCE [LARGE SCALE GENOMIC DNA]</scope>
    <source>
        <strain evidence="1 2">NBRC 13935</strain>
    </source>
</reference>
<sequence>MSGSLKQIKLNSAEILGAAKKRRQVGSILRKRGFISLGKGGWLGFRGDDVVSGLLVEGSPSDIYISSFVLPVFDELTFITWALGRRIVHCSASDNAASECNRAVSEYRAEIATIASPAELIGYLKNQNIGGFYPIWVRYLCYLREGRFEEAFHYLED</sequence>
<name>A0A0C9NAI9_SPHPI</name>